<feature type="domain" description="Fungal-type protein kinase" evidence="1">
    <location>
        <begin position="2"/>
        <end position="278"/>
    </location>
</feature>
<dbReference type="AlphaFoldDB" id="A0A0D7AAZ4"/>
<dbReference type="Proteomes" id="UP000054144">
    <property type="component" value="Unassembled WGS sequence"/>
</dbReference>
<dbReference type="EMBL" id="KN881851">
    <property type="protein sequence ID" value="KIY48182.1"/>
    <property type="molecule type" value="Genomic_DNA"/>
</dbReference>
<evidence type="ECO:0000313" key="3">
    <source>
        <dbReference type="Proteomes" id="UP000054144"/>
    </source>
</evidence>
<dbReference type="Pfam" id="PF17667">
    <property type="entry name" value="Pkinase_fungal"/>
    <property type="match status" value="1"/>
</dbReference>
<keyword evidence="3" id="KW-1185">Reference proteome</keyword>
<organism evidence="2 3">
    <name type="scientific">Fistulina hepatica ATCC 64428</name>
    <dbReference type="NCBI Taxonomy" id="1128425"/>
    <lineage>
        <taxon>Eukaryota</taxon>
        <taxon>Fungi</taxon>
        <taxon>Dikarya</taxon>
        <taxon>Basidiomycota</taxon>
        <taxon>Agaricomycotina</taxon>
        <taxon>Agaricomycetes</taxon>
        <taxon>Agaricomycetidae</taxon>
        <taxon>Agaricales</taxon>
        <taxon>Fistulinaceae</taxon>
        <taxon>Fistulina</taxon>
    </lineage>
</organism>
<gene>
    <name evidence="2" type="ORF">FISHEDRAFT_73750</name>
</gene>
<accession>A0A0D7AAZ4</accession>
<dbReference type="InterPro" id="IPR011009">
    <property type="entry name" value="Kinase-like_dom_sf"/>
</dbReference>
<evidence type="ECO:0000313" key="2">
    <source>
        <dbReference type="EMBL" id="KIY48182.1"/>
    </source>
</evidence>
<evidence type="ECO:0000259" key="1">
    <source>
        <dbReference type="Pfam" id="PF17667"/>
    </source>
</evidence>
<sequence>MLGYDPTVKRCCDESGKPFYVFEIVQDEAKHYFYAIRVLSEYCAARISGHGTRVFVVWRCSSFNDTEPFGDEAVLKDFWLEEQAPPKWMIQAHIFSCLEELKKLMSYPEWLSSITNHEELLSLITTGDFKKYFMTILQYGEVWLGNACDHVPQQSIPLPIKTHSLALLSITNDPEASWVQAPPERAFFGRKHCQLVCKEVCQTFAEIMHLNVAVTTLLHGLTALQLLYLARYVHCDVSVRNILCYAEKQGKLSDLEYAKPFGLSDELRKDAKAVCHTTRFVP</sequence>
<dbReference type="SUPFAM" id="SSF56112">
    <property type="entry name" value="Protein kinase-like (PK-like)"/>
    <property type="match status" value="1"/>
</dbReference>
<protein>
    <recommendedName>
        <fullName evidence="1">Fungal-type protein kinase domain-containing protein</fullName>
    </recommendedName>
</protein>
<name>A0A0D7AAZ4_9AGAR</name>
<dbReference type="InterPro" id="IPR040976">
    <property type="entry name" value="Pkinase_fungal"/>
</dbReference>
<proteinExistence type="predicted"/>
<dbReference type="OrthoDB" id="3260094at2759"/>
<reference evidence="2 3" key="1">
    <citation type="journal article" date="2015" name="Fungal Genet. Biol.">
        <title>Evolution of novel wood decay mechanisms in Agaricales revealed by the genome sequences of Fistulina hepatica and Cylindrobasidium torrendii.</title>
        <authorList>
            <person name="Floudas D."/>
            <person name="Held B.W."/>
            <person name="Riley R."/>
            <person name="Nagy L.G."/>
            <person name="Koehler G."/>
            <person name="Ransdell A.S."/>
            <person name="Younus H."/>
            <person name="Chow J."/>
            <person name="Chiniquy J."/>
            <person name="Lipzen A."/>
            <person name="Tritt A."/>
            <person name="Sun H."/>
            <person name="Haridas S."/>
            <person name="LaButti K."/>
            <person name="Ohm R.A."/>
            <person name="Kues U."/>
            <person name="Blanchette R.A."/>
            <person name="Grigoriev I.V."/>
            <person name="Minto R.E."/>
            <person name="Hibbett D.S."/>
        </authorList>
    </citation>
    <scope>NUCLEOTIDE SEQUENCE [LARGE SCALE GENOMIC DNA]</scope>
    <source>
        <strain evidence="2 3">ATCC 64428</strain>
    </source>
</reference>